<dbReference type="Gene3D" id="3.90.190.10">
    <property type="entry name" value="Protein tyrosine phosphatase superfamily"/>
    <property type="match status" value="1"/>
</dbReference>
<dbReference type="GeneID" id="25310154"/>
<name>A0A0D2GU32_9EURO</name>
<sequence>MAEINTSAATTNNNNNHNIIDDTTTTTIAAADPESAQPEHPYQPYMDVQPPSAAHLSDANGMPLSEKEVEALEKEERAERAATPEPSDFNIAFPDHLPTPPFLHVQGVPNFRELGGYPCQPPSSSSQAPPSKKYVLKKNLLYRCAHPTHLTPTGATYLTTTLNVHDMYDLRSAPEINRLASTVASSGKSVYPLASPVSGCLDEVPGLKRHFVPVYQTEDYGPVALARKLAWYTAEHSHDHEAGYAYSEGFVRAYRDIATHGAGAYTIMFRHLLDRPNEPLVFHCTAGKDRTGVFGALIMKLVGVDEDVICWEYALTEPGLGGWRKEFIERIAQTGLGGGGGKPQHQQQVVTGEREHSRPAVSREEAARICGSRAGNMRAFLRTVLEGEFGGVVSYLTRMCGLSEAEVARLRENLTELVDDVPGQVMTMVEIDGWTAEGGCVD</sequence>
<protein>
    <recommendedName>
        <fullName evidence="2">Tyrosine specific protein phosphatases domain-containing protein</fullName>
    </recommendedName>
</protein>
<feature type="compositionally biased region" description="Low complexity" evidence="1">
    <location>
        <begin position="1"/>
        <end position="32"/>
    </location>
</feature>
<dbReference type="PANTHER" id="PTHR31126:SF1">
    <property type="entry name" value="TYROSINE SPECIFIC PROTEIN PHOSPHATASES DOMAIN-CONTAINING PROTEIN"/>
    <property type="match status" value="1"/>
</dbReference>
<dbReference type="HOGENOM" id="CLU_057546_1_3_1"/>
<dbReference type="InterPro" id="IPR029021">
    <property type="entry name" value="Prot-tyrosine_phosphatase-like"/>
</dbReference>
<dbReference type="OrthoDB" id="449382at2759"/>
<dbReference type="InterPro" id="IPR016130">
    <property type="entry name" value="Tyr_Pase_AS"/>
</dbReference>
<evidence type="ECO:0000313" key="4">
    <source>
        <dbReference type="Proteomes" id="UP000053029"/>
    </source>
</evidence>
<feature type="compositionally biased region" description="Basic and acidic residues" evidence="1">
    <location>
        <begin position="65"/>
        <end position="82"/>
    </location>
</feature>
<dbReference type="InterPro" id="IPR026893">
    <property type="entry name" value="Tyr/Ser_Pase_IphP-type"/>
</dbReference>
<dbReference type="SUPFAM" id="SSF52799">
    <property type="entry name" value="(Phosphotyrosine protein) phosphatases II"/>
    <property type="match status" value="1"/>
</dbReference>
<organism evidence="3 4">
    <name type="scientific">Fonsecaea pedrosoi CBS 271.37</name>
    <dbReference type="NCBI Taxonomy" id="1442368"/>
    <lineage>
        <taxon>Eukaryota</taxon>
        <taxon>Fungi</taxon>
        <taxon>Dikarya</taxon>
        <taxon>Ascomycota</taxon>
        <taxon>Pezizomycotina</taxon>
        <taxon>Eurotiomycetes</taxon>
        <taxon>Chaetothyriomycetidae</taxon>
        <taxon>Chaetothyriales</taxon>
        <taxon>Herpotrichiellaceae</taxon>
        <taxon>Fonsecaea</taxon>
    </lineage>
</organism>
<dbReference type="PROSITE" id="PS50056">
    <property type="entry name" value="TYR_PHOSPHATASE_2"/>
    <property type="match status" value="1"/>
</dbReference>
<evidence type="ECO:0000259" key="2">
    <source>
        <dbReference type="PROSITE" id="PS50056"/>
    </source>
</evidence>
<feature type="region of interest" description="Disordered" evidence="1">
    <location>
        <begin position="1"/>
        <end position="87"/>
    </location>
</feature>
<dbReference type="RefSeq" id="XP_013279727.1">
    <property type="nucleotide sequence ID" value="XM_013424273.1"/>
</dbReference>
<feature type="compositionally biased region" description="Basic and acidic residues" evidence="1">
    <location>
        <begin position="352"/>
        <end position="363"/>
    </location>
</feature>
<dbReference type="STRING" id="1442368.A0A0D2GU32"/>
<feature type="region of interest" description="Disordered" evidence="1">
    <location>
        <begin position="335"/>
        <end position="363"/>
    </location>
</feature>
<dbReference type="InterPro" id="IPR000387">
    <property type="entry name" value="Tyr_Pase_dom"/>
</dbReference>
<dbReference type="EMBL" id="KN846975">
    <property type="protein sequence ID" value="KIW75919.1"/>
    <property type="molecule type" value="Genomic_DNA"/>
</dbReference>
<dbReference type="Pfam" id="PF13350">
    <property type="entry name" value="Y_phosphatase3"/>
    <property type="match status" value="1"/>
</dbReference>
<proteinExistence type="predicted"/>
<dbReference type="PROSITE" id="PS00383">
    <property type="entry name" value="TYR_PHOSPHATASE_1"/>
    <property type="match status" value="1"/>
</dbReference>
<dbReference type="AlphaFoldDB" id="A0A0D2GU32"/>
<dbReference type="Proteomes" id="UP000053029">
    <property type="component" value="Unassembled WGS sequence"/>
</dbReference>
<gene>
    <name evidence="3" type="ORF">Z517_10664</name>
</gene>
<feature type="domain" description="Tyrosine specific protein phosphatases" evidence="2">
    <location>
        <begin position="248"/>
        <end position="294"/>
    </location>
</feature>
<dbReference type="PANTHER" id="PTHR31126">
    <property type="entry name" value="TYROSINE-PROTEIN PHOSPHATASE"/>
    <property type="match status" value="1"/>
</dbReference>
<dbReference type="VEuPathDB" id="FungiDB:Z517_10664"/>
<keyword evidence="4" id="KW-1185">Reference proteome</keyword>
<evidence type="ECO:0000256" key="1">
    <source>
        <dbReference type="SAM" id="MobiDB-lite"/>
    </source>
</evidence>
<reference evidence="3 4" key="1">
    <citation type="submission" date="2015-01" db="EMBL/GenBank/DDBJ databases">
        <title>The Genome Sequence of Fonsecaea pedrosoi CBS 271.37.</title>
        <authorList>
            <consortium name="The Broad Institute Genomics Platform"/>
            <person name="Cuomo C."/>
            <person name="de Hoog S."/>
            <person name="Gorbushina A."/>
            <person name="Stielow B."/>
            <person name="Teixiera M."/>
            <person name="Abouelleil A."/>
            <person name="Chapman S.B."/>
            <person name="Priest M."/>
            <person name="Young S.K."/>
            <person name="Wortman J."/>
            <person name="Nusbaum C."/>
            <person name="Birren B."/>
        </authorList>
    </citation>
    <scope>NUCLEOTIDE SEQUENCE [LARGE SCALE GENOMIC DNA]</scope>
    <source>
        <strain evidence="3 4">CBS 271.37</strain>
    </source>
</reference>
<dbReference type="GO" id="GO:0004721">
    <property type="term" value="F:phosphoprotein phosphatase activity"/>
    <property type="evidence" value="ECO:0007669"/>
    <property type="project" value="InterPro"/>
</dbReference>
<evidence type="ECO:0000313" key="3">
    <source>
        <dbReference type="EMBL" id="KIW75919.1"/>
    </source>
</evidence>
<accession>A0A0D2GU32</accession>